<dbReference type="InterPro" id="IPR031359">
    <property type="entry name" value="NACHT_N"/>
</dbReference>
<evidence type="ECO:0000313" key="4">
    <source>
        <dbReference type="Proteomes" id="UP001174934"/>
    </source>
</evidence>
<dbReference type="AlphaFoldDB" id="A0AA40BVM0"/>
<dbReference type="Proteomes" id="UP001174934">
    <property type="component" value="Unassembled WGS sequence"/>
</dbReference>
<organism evidence="3 4">
    <name type="scientific">Bombardia bombarda</name>
    <dbReference type="NCBI Taxonomy" id="252184"/>
    <lineage>
        <taxon>Eukaryota</taxon>
        <taxon>Fungi</taxon>
        <taxon>Dikarya</taxon>
        <taxon>Ascomycota</taxon>
        <taxon>Pezizomycotina</taxon>
        <taxon>Sordariomycetes</taxon>
        <taxon>Sordariomycetidae</taxon>
        <taxon>Sordariales</taxon>
        <taxon>Lasiosphaeriaceae</taxon>
        <taxon>Bombardia</taxon>
    </lineage>
</organism>
<keyword evidence="4" id="KW-1185">Reference proteome</keyword>
<dbReference type="Pfam" id="PF17100">
    <property type="entry name" value="NACHT_N"/>
    <property type="match status" value="1"/>
</dbReference>
<protein>
    <recommendedName>
        <fullName evidence="2">NWD NACHT-NTPase N-terminal domain-containing protein</fullName>
    </recommendedName>
</protein>
<evidence type="ECO:0000259" key="2">
    <source>
        <dbReference type="Pfam" id="PF17100"/>
    </source>
</evidence>
<proteinExistence type="predicted"/>
<feature type="compositionally biased region" description="Polar residues" evidence="1">
    <location>
        <begin position="107"/>
        <end position="116"/>
    </location>
</feature>
<feature type="region of interest" description="Disordered" evidence="1">
    <location>
        <begin position="1"/>
        <end position="122"/>
    </location>
</feature>
<dbReference type="EMBL" id="JAULSR010000007">
    <property type="protein sequence ID" value="KAK0615275.1"/>
    <property type="molecule type" value="Genomic_DNA"/>
</dbReference>
<feature type="compositionally biased region" description="Low complexity" evidence="1">
    <location>
        <begin position="45"/>
        <end position="63"/>
    </location>
</feature>
<feature type="domain" description="NWD NACHT-NTPase N-terminal" evidence="2">
    <location>
        <begin position="127"/>
        <end position="240"/>
    </location>
</feature>
<sequence>MGFGSELKRKVQKLTQRGKVKLGGANKDTSKATSAVASITEPDNGDATGDATASSSSQAQPPAQELQKSRPPHDGDIHVDIPIPPKPTELASLEASEEEVDVATPVADTSSLSITEPDNVPATEKSSLWNEAYKNILADPELSPLVKDYQRFLEGDIGQNGNKGKSPELAESVESTAQFERLQGLARDKLEKLSKSQLAFSIGEKRIVVREHVRKLVKVLVAFKGLIGTALEAEPPLLWRGLVSWSFFHS</sequence>
<name>A0AA40BVM0_9PEZI</name>
<evidence type="ECO:0000313" key="3">
    <source>
        <dbReference type="EMBL" id="KAK0615275.1"/>
    </source>
</evidence>
<feature type="compositionally biased region" description="Basic and acidic residues" evidence="1">
    <location>
        <begin position="67"/>
        <end position="79"/>
    </location>
</feature>
<reference evidence="3" key="1">
    <citation type="submission" date="2023-06" db="EMBL/GenBank/DDBJ databases">
        <title>Genome-scale phylogeny and comparative genomics of the fungal order Sordariales.</title>
        <authorList>
            <consortium name="Lawrence Berkeley National Laboratory"/>
            <person name="Hensen N."/>
            <person name="Bonometti L."/>
            <person name="Westerberg I."/>
            <person name="Brannstrom I.O."/>
            <person name="Guillou S."/>
            <person name="Cros-Aarteil S."/>
            <person name="Calhoun S."/>
            <person name="Haridas S."/>
            <person name="Kuo A."/>
            <person name="Mondo S."/>
            <person name="Pangilinan J."/>
            <person name="Riley R."/>
            <person name="LaButti K."/>
            <person name="Andreopoulos B."/>
            <person name="Lipzen A."/>
            <person name="Chen C."/>
            <person name="Yanf M."/>
            <person name="Daum C."/>
            <person name="Ng V."/>
            <person name="Clum A."/>
            <person name="Steindorff A."/>
            <person name="Ohm R."/>
            <person name="Martin F."/>
            <person name="Silar P."/>
            <person name="Natvig D."/>
            <person name="Lalanne C."/>
            <person name="Gautier V."/>
            <person name="Ament-velasquez S.L."/>
            <person name="Kruys A."/>
            <person name="Hutchinson M.I."/>
            <person name="Powell A.J."/>
            <person name="Barry K."/>
            <person name="Miller A.N."/>
            <person name="Grigoriev I.V."/>
            <person name="Debuchy R."/>
            <person name="Gladieux P."/>
            <person name="Thoren M.H."/>
            <person name="Johannesson H."/>
        </authorList>
    </citation>
    <scope>NUCLEOTIDE SEQUENCE</scope>
    <source>
        <strain evidence="3">SMH3391-2</strain>
    </source>
</reference>
<evidence type="ECO:0000256" key="1">
    <source>
        <dbReference type="SAM" id="MobiDB-lite"/>
    </source>
</evidence>
<accession>A0AA40BVM0</accession>
<gene>
    <name evidence="3" type="ORF">B0T17DRAFT_382067</name>
</gene>
<comment type="caution">
    <text evidence="3">The sequence shown here is derived from an EMBL/GenBank/DDBJ whole genome shotgun (WGS) entry which is preliminary data.</text>
</comment>
<feature type="compositionally biased region" description="Basic residues" evidence="1">
    <location>
        <begin position="10"/>
        <end position="20"/>
    </location>
</feature>